<dbReference type="PRINTS" id="PR00599">
    <property type="entry name" value="MAPEPTIDASE"/>
</dbReference>
<evidence type="ECO:0000259" key="5">
    <source>
        <dbReference type="Pfam" id="PF01321"/>
    </source>
</evidence>
<dbReference type="InterPro" id="IPR001714">
    <property type="entry name" value="Pept_M24_MAP"/>
</dbReference>
<keyword evidence="2" id="KW-0479">Metal-binding</keyword>
<evidence type="ECO:0008006" key="8">
    <source>
        <dbReference type="Google" id="ProtNLM"/>
    </source>
</evidence>
<keyword evidence="3" id="KW-0378">Hydrolase</keyword>
<evidence type="ECO:0000313" key="7">
    <source>
        <dbReference type="Proteomes" id="UP000323521"/>
    </source>
</evidence>
<dbReference type="InterPro" id="IPR036005">
    <property type="entry name" value="Creatinase/aminopeptidase-like"/>
</dbReference>
<dbReference type="PANTHER" id="PTHR46112:SF3">
    <property type="entry name" value="AMINOPEPTIDASE YPDF"/>
    <property type="match status" value="1"/>
</dbReference>
<organism evidence="6 7">
    <name type="scientific">Formimonas warabiya</name>
    <dbReference type="NCBI Taxonomy" id="1761012"/>
    <lineage>
        <taxon>Bacteria</taxon>
        <taxon>Bacillati</taxon>
        <taxon>Bacillota</taxon>
        <taxon>Clostridia</taxon>
        <taxon>Eubacteriales</taxon>
        <taxon>Peptococcaceae</taxon>
        <taxon>Candidatus Formimonas</taxon>
    </lineage>
</organism>
<reference evidence="6 7" key="1">
    <citation type="submission" date="2016-10" db="EMBL/GenBank/DDBJ databases">
        <title>Complete Genome Sequence of Peptococcaceae strain DCMF.</title>
        <authorList>
            <person name="Edwards R.J."/>
            <person name="Holland S.I."/>
            <person name="Deshpande N.P."/>
            <person name="Wong Y.K."/>
            <person name="Ertan H."/>
            <person name="Manefield M."/>
            <person name="Russell T.L."/>
            <person name="Lee M.J."/>
        </authorList>
    </citation>
    <scope>NUCLEOTIDE SEQUENCE [LARGE SCALE GENOMIC DNA]</scope>
    <source>
        <strain evidence="6 7">DCMF</strain>
    </source>
</reference>
<dbReference type="PANTHER" id="PTHR46112">
    <property type="entry name" value="AMINOPEPTIDASE"/>
    <property type="match status" value="1"/>
</dbReference>
<comment type="similarity">
    <text evidence="1">Belongs to the peptidase M24B family.</text>
</comment>
<sequence length="357" mass="40144">MERIDRVIKSMEDHGVDSLLIMKDANLRYVSHFTGSESYLIITAKKKILITDSRYTEQAEQECPGFEIVRYRHPFPSLEETLKTMVSRLHITRLGFEKDYLTFDGYENISHALPDLEFVPTLGIVESVRSIKDPHEIDFMKRAAHIADMAFTNILKYVHIGITEKDIETELEYVMKRQGAFSTAFPTIVASGPRSSLPHGVPSQRQIQYGDLITLDFGALYEGYRSDMTRTVAMGKADAKQKQIYDLVLYAQKEGVQAISAGIKASQVDHRVRNIIKEAGYGEFFSHGLGHGVGLEIHEAPSLNSRNEEILVSGNVVTVEPGIYLPNWGGVRIEDTVLVTERGCEVLTHAPKELMIL</sequence>
<dbReference type="InterPro" id="IPR001131">
    <property type="entry name" value="Peptidase_M24B_aminopep-P_CS"/>
</dbReference>
<dbReference type="InterPro" id="IPR050659">
    <property type="entry name" value="Peptidase_M24B"/>
</dbReference>
<dbReference type="Gene3D" id="3.40.350.10">
    <property type="entry name" value="Creatinase/prolidase N-terminal domain"/>
    <property type="match status" value="1"/>
</dbReference>
<accession>A0A3G1KRW5</accession>
<dbReference type="RefSeq" id="WP_148134434.1">
    <property type="nucleotide sequence ID" value="NZ_CP017634.1"/>
</dbReference>
<dbReference type="SUPFAM" id="SSF53092">
    <property type="entry name" value="Creatinase/prolidase N-terminal domain"/>
    <property type="match status" value="1"/>
</dbReference>
<dbReference type="Pfam" id="PF01321">
    <property type="entry name" value="Creatinase_N"/>
    <property type="match status" value="1"/>
</dbReference>
<feature type="domain" description="Peptidase M24" evidence="4">
    <location>
        <begin position="139"/>
        <end position="341"/>
    </location>
</feature>
<evidence type="ECO:0000256" key="2">
    <source>
        <dbReference type="ARBA" id="ARBA00022723"/>
    </source>
</evidence>
<dbReference type="Gene3D" id="3.90.230.10">
    <property type="entry name" value="Creatinase/methionine aminopeptidase superfamily"/>
    <property type="match status" value="1"/>
</dbReference>
<protein>
    <recommendedName>
        <fullName evidence="8">Aminopeptidase P family protein</fullName>
    </recommendedName>
</protein>
<dbReference type="GO" id="GO:0008235">
    <property type="term" value="F:metalloexopeptidase activity"/>
    <property type="evidence" value="ECO:0007669"/>
    <property type="project" value="UniProtKB-ARBA"/>
</dbReference>
<keyword evidence="7" id="KW-1185">Reference proteome</keyword>
<name>A0A3G1KRW5_FORW1</name>
<dbReference type="SUPFAM" id="SSF55920">
    <property type="entry name" value="Creatinase/aminopeptidase"/>
    <property type="match status" value="1"/>
</dbReference>
<dbReference type="PROSITE" id="PS00491">
    <property type="entry name" value="PROLINE_PEPTIDASE"/>
    <property type="match status" value="1"/>
</dbReference>
<dbReference type="GO" id="GO:0046872">
    <property type="term" value="F:metal ion binding"/>
    <property type="evidence" value="ECO:0007669"/>
    <property type="project" value="UniProtKB-KW"/>
</dbReference>
<dbReference type="Proteomes" id="UP000323521">
    <property type="component" value="Chromosome"/>
</dbReference>
<dbReference type="CDD" id="cd01092">
    <property type="entry name" value="APP-like"/>
    <property type="match status" value="1"/>
</dbReference>
<evidence type="ECO:0000256" key="3">
    <source>
        <dbReference type="ARBA" id="ARBA00022801"/>
    </source>
</evidence>
<feature type="domain" description="Creatinase N-terminal" evidence="5">
    <location>
        <begin position="3"/>
        <end position="131"/>
    </location>
</feature>
<dbReference type="FunFam" id="3.90.230.10:FF:000014">
    <property type="entry name" value="Aminopeptidase P family protein"/>
    <property type="match status" value="1"/>
</dbReference>
<gene>
    <name evidence="6" type="ORF">DCMF_10725</name>
</gene>
<evidence type="ECO:0000313" key="6">
    <source>
        <dbReference type="EMBL" id="ATW25180.1"/>
    </source>
</evidence>
<dbReference type="InterPro" id="IPR029149">
    <property type="entry name" value="Creatin/AminoP/Spt16_N"/>
</dbReference>
<dbReference type="InterPro" id="IPR000994">
    <property type="entry name" value="Pept_M24"/>
</dbReference>
<dbReference type="KEGG" id="fwa:DCMF_10725"/>
<proteinExistence type="inferred from homology"/>
<dbReference type="InterPro" id="IPR000587">
    <property type="entry name" value="Creatinase_N"/>
</dbReference>
<dbReference type="Pfam" id="PF00557">
    <property type="entry name" value="Peptidase_M24"/>
    <property type="match status" value="1"/>
</dbReference>
<evidence type="ECO:0000259" key="4">
    <source>
        <dbReference type="Pfam" id="PF00557"/>
    </source>
</evidence>
<dbReference type="GO" id="GO:0004177">
    <property type="term" value="F:aminopeptidase activity"/>
    <property type="evidence" value="ECO:0007669"/>
    <property type="project" value="UniProtKB-ARBA"/>
</dbReference>
<dbReference type="OrthoDB" id="9806388at2"/>
<dbReference type="EMBL" id="CP017634">
    <property type="protein sequence ID" value="ATW25180.1"/>
    <property type="molecule type" value="Genomic_DNA"/>
</dbReference>
<dbReference type="AlphaFoldDB" id="A0A3G1KRW5"/>
<evidence type="ECO:0000256" key="1">
    <source>
        <dbReference type="ARBA" id="ARBA00008766"/>
    </source>
</evidence>